<dbReference type="RefSeq" id="WP_092659422.1">
    <property type="nucleotide sequence ID" value="NZ_FOCX01000007.1"/>
</dbReference>
<evidence type="ECO:0000256" key="2">
    <source>
        <dbReference type="ARBA" id="ARBA00022448"/>
    </source>
</evidence>
<evidence type="ECO:0000313" key="6">
    <source>
        <dbReference type="EMBL" id="SEO02092.1"/>
    </source>
</evidence>
<evidence type="ECO:0000259" key="5">
    <source>
        <dbReference type="PROSITE" id="PS50893"/>
    </source>
</evidence>
<evidence type="ECO:0000256" key="1">
    <source>
        <dbReference type="ARBA" id="ARBA00005417"/>
    </source>
</evidence>
<dbReference type="OrthoDB" id="87732at2157"/>
<reference evidence="7" key="1">
    <citation type="submission" date="2016-10" db="EMBL/GenBank/DDBJ databases">
        <authorList>
            <person name="Varghese N."/>
            <person name="Submissions S."/>
        </authorList>
    </citation>
    <scope>NUCLEOTIDE SEQUENCE [LARGE SCALE GENOMIC DNA]</scope>
    <source>
        <strain evidence="7">IBRC-M 10043</strain>
    </source>
</reference>
<dbReference type="EMBL" id="FOCX01000007">
    <property type="protein sequence ID" value="SEO02092.1"/>
    <property type="molecule type" value="Genomic_DNA"/>
</dbReference>
<sequence length="312" mass="33143">MTAADPVISVDGLTKVYGDTVAVDGATFDVRADEIFALLGPNGAGKTTAVEILECLRSPTSGSATVLGHDVTESPRAIKARIGVVPQSFHTFDRLTVRENVALARRLYDDGSDPGAVLDRLDLTEYAGTRFGDLSGGYQRRTGIAMALVSDPDILFLDEPTTGLDPAAKRTTWAQIERLTDLGTTVVLTTHNMAEVEELADRAALLVDGATVAVDAVSALVDQYGGEIKLVVETTGDDDAVETALREAATEVYRDDVGDLVGLFEDRSRAQAAFGRLHELDGDRSIDLTGAGMEDVFLRLAGGTVDSRGDLR</sequence>
<keyword evidence="2" id="KW-0813">Transport</keyword>
<dbReference type="AlphaFoldDB" id="A0A1H8LAB3"/>
<evidence type="ECO:0000256" key="3">
    <source>
        <dbReference type="ARBA" id="ARBA00022741"/>
    </source>
</evidence>
<dbReference type="GO" id="GO:0016887">
    <property type="term" value="F:ATP hydrolysis activity"/>
    <property type="evidence" value="ECO:0007669"/>
    <property type="project" value="InterPro"/>
</dbReference>
<evidence type="ECO:0000256" key="4">
    <source>
        <dbReference type="ARBA" id="ARBA00022840"/>
    </source>
</evidence>
<proteinExistence type="inferred from homology"/>
<dbReference type="SMART" id="SM00382">
    <property type="entry name" value="AAA"/>
    <property type="match status" value="1"/>
</dbReference>
<dbReference type="Proteomes" id="UP000198775">
    <property type="component" value="Unassembled WGS sequence"/>
</dbReference>
<evidence type="ECO:0000313" key="7">
    <source>
        <dbReference type="Proteomes" id="UP000198775"/>
    </source>
</evidence>
<gene>
    <name evidence="6" type="ORF">SAMN05216388_100770</name>
</gene>
<keyword evidence="3" id="KW-0547">Nucleotide-binding</keyword>
<dbReference type="Pfam" id="PF00005">
    <property type="entry name" value="ABC_tran"/>
    <property type="match status" value="1"/>
</dbReference>
<keyword evidence="7" id="KW-1185">Reference proteome</keyword>
<dbReference type="Gene3D" id="3.40.50.300">
    <property type="entry name" value="P-loop containing nucleotide triphosphate hydrolases"/>
    <property type="match status" value="1"/>
</dbReference>
<dbReference type="InterPro" id="IPR027417">
    <property type="entry name" value="P-loop_NTPase"/>
</dbReference>
<dbReference type="PROSITE" id="PS50893">
    <property type="entry name" value="ABC_TRANSPORTER_2"/>
    <property type="match status" value="1"/>
</dbReference>
<dbReference type="GO" id="GO:0005524">
    <property type="term" value="F:ATP binding"/>
    <property type="evidence" value="ECO:0007669"/>
    <property type="project" value="UniProtKB-KW"/>
</dbReference>
<dbReference type="InterPro" id="IPR003439">
    <property type="entry name" value="ABC_transporter-like_ATP-bd"/>
</dbReference>
<organism evidence="6 7">
    <name type="scientific">Halorientalis persicus</name>
    <dbReference type="NCBI Taxonomy" id="1367881"/>
    <lineage>
        <taxon>Archaea</taxon>
        <taxon>Methanobacteriati</taxon>
        <taxon>Methanobacteriota</taxon>
        <taxon>Stenosarchaea group</taxon>
        <taxon>Halobacteria</taxon>
        <taxon>Halobacteriales</taxon>
        <taxon>Haloarculaceae</taxon>
        <taxon>Halorientalis</taxon>
    </lineage>
</organism>
<protein>
    <submittedName>
        <fullName evidence="6">ABC-2 type transport system ATP-binding protein</fullName>
    </submittedName>
</protein>
<dbReference type="InterPro" id="IPR050763">
    <property type="entry name" value="ABC_transporter_ATP-binding"/>
</dbReference>
<dbReference type="InterPro" id="IPR003593">
    <property type="entry name" value="AAA+_ATPase"/>
</dbReference>
<feature type="domain" description="ABC transporter" evidence="5">
    <location>
        <begin position="8"/>
        <end position="233"/>
    </location>
</feature>
<keyword evidence="4 6" id="KW-0067">ATP-binding</keyword>
<accession>A0A1H8LAB3</accession>
<dbReference type="CDD" id="cd03230">
    <property type="entry name" value="ABC_DR_subfamily_A"/>
    <property type="match status" value="1"/>
</dbReference>
<comment type="similarity">
    <text evidence="1">Belongs to the ABC transporter superfamily.</text>
</comment>
<name>A0A1H8LAB3_9EURY</name>
<dbReference type="PANTHER" id="PTHR42711:SF5">
    <property type="entry name" value="ABC TRANSPORTER ATP-BINDING PROTEIN NATA"/>
    <property type="match status" value="1"/>
</dbReference>
<dbReference type="PANTHER" id="PTHR42711">
    <property type="entry name" value="ABC TRANSPORTER ATP-BINDING PROTEIN"/>
    <property type="match status" value="1"/>
</dbReference>
<dbReference type="SUPFAM" id="SSF52540">
    <property type="entry name" value="P-loop containing nucleoside triphosphate hydrolases"/>
    <property type="match status" value="1"/>
</dbReference>